<feature type="compositionally biased region" description="Basic and acidic residues" evidence="14">
    <location>
        <begin position="782"/>
        <end position="794"/>
    </location>
</feature>
<dbReference type="InterPro" id="IPR029021">
    <property type="entry name" value="Prot-tyrosine_phosphatase-like"/>
</dbReference>
<dbReference type="InterPro" id="IPR000387">
    <property type="entry name" value="Tyr_Pase_dom"/>
</dbReference>
<evidence type="ECO:0000256" key="10">
    <source>
        <dbReference type="ARBA" id="ARBA00023136"/>
    </source>
</evidence>
<sequence length="1601" mass="177637">MKVLACAGDETSMTRAKGIVDMDLQIALYFEMGRKYSQIQSALEMRHGYHISLRHLKRWIGELGLNRRTGYTDVGGLVDFIHGHLQHSGQIHGYRWMHEKCHQHGHNELQPNFSGYKLSETALATLVAFAWAHRRRKMGWMGSDDSWATEVAPQRAQTALGAYGPDEGWASAYPECRERKQSPINIVDHDAKVSMEYQELTLEGFDAESSNKTSMKNTGKTVAIMLKDDYFVRGAGLPGRFKAEKVEFHWGPSNASDGSEHSINGRRYPVEKQGHGRWCPSSFEQHLGNMHSKAMQIYMYNSDDFDSLGTAIKEKRIIAAMAVFFQVGGKDNPAVDPIIHGLRGVVHHEKETFLEPFVLKDLLPSSLGTYYRYTGSLTTPPCSKVVEWILFSRPVYVSYKQLEAFYSIFTTEQQDHVKSVEYLRSNFRPIQNLDDRHIFKSAVKDAWLPDLMDGGGSNSNPYGTEASKVCSSAPINMKVRHLNTSALVVRWARPEVTYHPPILHFLVSYSWTAHDDSYEETHLTDAKHKLEAVISPVSPDVLYLFRVQSVCTNDMRSDFSQSMLFRANTTRIFEGTRIVKTGMPTVSPASSADMAPISSGSSTWTSSGLPFSFVSMATGIGPSSSGSQATVASVVTSTLLAGLGFSGGVISSFPSSVWPTRAPAAPAGGTARGQASSTTATSASGSTPRTYSEAPSTQDPAAAAGAKTKDNSDGAEDGEKGGGEERGEREGEEKEEEEEEEEGEKEQKKEKKGRADDVDDLVGGGRGAAVKEPPSATPASTAKEKDREAGESGRSHGSFNATAPPPVVEDQAVFTSAAVPTTIVTTAPNSDAGTETMDFSLPDDSPLATRVPISGRNRSHWPFSIHTDRPSLATNQARPSGSNVGLGRMEWLAPLAVVSTLTLLCLFLLLAVLVYWRRCFQTAHFYVEDSSSPRVVPNESIPVIPIPDDMDAIPVKHFMKHVSELYSNNQHGFSDDFEEVQRCTADMKMTSERSNHPDNKHKNRYINIVAYDHSRVKLRPLAGKDSKHTDYINANYVDGYNKPKAYIAAQGPLKSTFEDFWRMVWEQNTGIIVMITNLVEKGRRKCDQYWPVENSEEYGNMVVTLKSSRVHACYTVRRFTLRNTKMNKGVKGNPKGRAQFERTVVQYHYTQWPDMGVPEYTLPVLTFVRRSSTDQTPDMGPMLVHCSAGVGRTGTYIVIDSMLRQIKDKSSVNALAFLKHIRTQRNYLVQTEVAAHHVGLCGMGVGVCVCVCVRLCVCGEQYIFIHDALMEAIQGKDTEVCGGLLHSYVNSILTPAHRGRTRLDKQFKLVTQCNARFVECFNAQKDCNKEKNRNSSVVPSERARVGLVPLPGIKGSDYINASYIMGYYRSNEFIITQHPLPHTTKDFWRMIWDHNAQIIVMLPANNGLAEDEFVYWPSREQPMNCEAFTVTLISKDRLCLSSEEQISIHDFILEATQDDYVLEVRHFQCPKWPPPGAPLSSTFELINVIKEEAATRDGPTIVHDELGAVSAGMLCALTTLSQQLESESAVDVYQVAKMINLMRPGVFTDIAQYQFLYTALLSLVSNQENGASAGLLTWDMNGTMTSMSDQSDQAESLESLV</sequence>
<dbReference type="InterPro" id="IPR003595">
    <property type="entry name" value="Tyr_Pase_cat"/>
</dbReference>
<dbReference type="PROSITE" id="PS00383">
    <property type="entry name" value="TYR_PHOSPHATASE_1"/>
    <property type="match status" value="1"/>
</dbReference>
<dbReference type="InterPro" id="IPR003961">
    <property type="entry name" value="FN3_dom"/>
</dbReference>
<keyword evidence="12" id="KW-0325">Glycoprotein</keyword>
<dbReference type="FunFam" id="3.90.190.10:FF:000013">
    <property type="entry name" value="receptor-type tyrosine-protein phosphatase zeta isoform X1"/>
    <property type="match status" value="1"/>
</dbReference>
<dbReference type="PANTHER" id="PTHR19134:SF468">
    <property type="entry name" value="RECEPTOR-TYPE TYROSINE-PROTEIN PHOSPHATASE GAMMA"/>
    <property type="match status" value="1"/>
</dbReference>
<dbReference type="PROSITE" id="PS50055">
    <property type="entry name" value="TYR_PHOSPHATASE_PTP"/>
    <property type="match status" value="2"/>
</dbReference>
<feature type="region of interest" description="Disordered" evidence="14">
    <location>
        <begin position="663"/>
        <end position="805"/>
    </location>
</feature>
<evidence type="ECO:0000256" key="6">
    <source>
        <dbReference type="ARBA" id="ARBA00022737"/>
    </source>
</evidence>
<dbReference type="Pfam" id="PF00102">
    <property type="entry name" value="Y_phosphatase"/>
    <property type="match status" value="2"/>
</dbReference>
<evidence type="ECO:0000256" key="8">
    <source>
        <dbReference type="ARBA" id="ARBA00022912"/>
    </source>
</evidence>
<dbReference type="PROSITE" id="PS50056">
    <property type="entry name" value="TYR_PHOSPHATASE_2"/>
    <property type="match status" value="2"/>
</dbReference>
<dbReference type="SUPFAM" id="SSF49265">
    <property type="entry name" value="Fibronectin type III"/>
    <property type="match status" value="1"/>
</dbReference>
<dbReference type="SUPFAM" id="SSF52799">
    <property type="entry name" value="(Phosphotyrosine protein) phosphatases II"/>
    <property type="match status" value="2"/>
</dbReference>
<feature type="domain" description="Tyrosine-protein phosphatase" evidence="16">
    <location>
        <begin position="973"/>
        <end position="1272"/>
    </location>
</feature>
<dbReference type="InterPro" id="IPR041887">
    <property type="entry name" value="Alpha_CARP_receptor-type"/>
</dbReference>
<comment type="caution">
    <text evidence="20">The sequence shown here is derived from an EMBL/GenBank/DDBJ whole genome shotgun (WGS) entry which is preliminary data.</text>
</comment>
<reference evidence="20" key="1">
    <citation type="journal article" date="2023" name="Front. Mar. Sci.">
        <title>A new Merluccius polli reference genome to investigate the effects of global change in West African waters.</title>
        <authorList>
            <person name="Mateo J.L."/>
            <person name="Blanco-Fernandez C."/>
            <person name="Garcia-Vazquez E."/>
            <person name="Machado-Schiaffino G."/>
        </authorList>
    </citation>
    <scope>NUCLEOTIDE SEQUENCE</scope>
    <source>
        <strain evidence="20">C29</strain>
        <tissue evidence="20">Fin</tissue>
    </source>
</reference>
<keyword evidence="20" id="KW-0675">Receptor</keyword>
<evidence type="ECO:0000256" key="7">
    <source>
        <dbReference type="ARBA" id="ARBA00022801"/>
    </source>
</evidence>
<keyword evidence="11" id="KW-1015">Disulfide bond</keyword>
<evidence type="ECO:0000256" key="13">
    <source>
        <dbReference type="ARBA" id="ARBA00051722"/>
    </source>
</evidence>
<keyword evidence="7" id="KW-0378">Hydrolase</keyword>
<dbReference type="InterPro" id="IPR000242">
    <property type="entry name" value="PTP_cat"/>
</dbReference>
<dbReference type="CDD" id="cd03122">
    <property type="entry name" value="alpha_CARP_receptor_like"/>
    <property type="match status" value="1"/>
</dbReference>
<feature type="compositionally biased region" description="Basic and acidic residues" evidence="14">
    <location>
        <begin position="707"/>
        <end position="732"/>
    </location>
</feature>
<feature type="compositionally biased region" description="Polar residues" evidence="14">
    <location>
        <begin position="688"/>
        <end position="699"/>
    </location>
</feature>
<comment type="similarity">
    <text evidence="2">Belongs to the protein-tyrosine phosphatase family. Receptor class 5 subfamily.</text>
</comment>
<feature type="region of interest" description="Disordered" evidence="14">
    <location>
        <begin position="826"/>
        <end position="845"/>
    </location>
</feature>
<organism evidence="20 21">
    <name type="scientific">Merluccius polli</name>
    <name type="common">Benguela hake</name>
    <name type="synonym">Merluccius cadenati</name>
    <dbReference type="NCBI Taxonomy" id="89951"/>
    <lineage>
        <taxon>Eukaryota</taxon>
        <taxon>Metazoa</taxon>
        <taxon>Chordata</taxon>
        <taxon>Craniata</taxon>
        <taxon>Vertebrata</taxon>
        <taxon>Euteleostomi</taxon>
        <taxon>Actinopterygii</taxon>
        <taxon>Neopterygii</taxon>
        <taxon>Teleostei</taxon>
        <taxon>Neoteleostei</taxon>
        <taxon>Acanthomorphata</taxon>
        <taxon>Zeiogadaria</taxon>
        <taxon>Gadariae</taxon>
        <taxon>Gadiformes</taxon>
        <taxon>Gadoidei</taxon>
        <taxon>Merlucciidae</taxon>
        <taxon>Merluccius</taxon>
    </lineage>
</organism>
<evidence type="ECO:0000313" key="20">
    <source>
        <dbReference type="EMBL" id="KAK0139221.1"/>
    </source>
</evidence>
<keyword evidence="4 15" id="KW-0812">Transmembrane</keyword>
<evidence type="ECO:0000256" key="9">
    <source>
        <dbReference type="ARBA" id="ARBA00022989"/>
    </source>
</evidence>
<dbReference type="InterPro" id="IPR001148">
    <property type="entry name" value="CA_dom"/>
</dbReference>
<dbReference type="EC" id="3.1.3.48" evidence="3"/>
<dbReference type="SUPFAM" id="SSF51069">
    <property type="entry name" value="Carbonic anhydrase"/>
    <property type="match status" value="1"/>
</dbReference>
<gene>
    <name evidence="20" type="primary">PTPRG_0</name>
    <name evidence="20" type="ORF">N1851_024148</name>
</gene>
<dbReference type="Gene3D" id="3.90.190.10">
    <property type="entry name" value="Protein tyrosine phosphatase superfamily"/>
    <property type="match status" value="2"/>
</dbReference>
<dbReference type="SMART" id="SM00060">
    <property type="entry name" value="FN3"/>
    <property type="match status" value="1"/>
</dbReference>
<keyword evidence="9 15" id="KW-1133">Transmembrane helix</keyword>
<dbReference type="InterPro" id="IPR036116">
    <property type="entry name" value="FN3_sf"/>
</dbReference>
<dbReference type="InterPro" id="IPR036398">
    <property type="entry name" value="CA_dom_sf"/>
</dbReference>
<dbReference type="EMBL" id="JAOPHQ010004549">
    <property type="protein sequence ID" value="KAK0139221.1"/>
    <property type="molecule type" value="Genomic_DNA"/>
</dbReference>
<name>A0AA47NUN2_MERPO</name>
<dbReference type="SMART" id="SM01057">
    <property type="entry name" value="Carb_anhydrase"/>
    <property type="match status" value="1"/>
</dbReference>
<dbReference type="PROSITE" id="PS51144">
    <property type="entry name" value="ALPHA_CA_2"/>
    <property type="match status" value="1"/>
</dbReference>
<dbReference type="Proteomes" id="UP001174136">
    <property type="component" value="Unassembled WGS sequence"/>
</dbReference>
<dbReference type="PANTHER" id="PTHR19134">
    <property type="entry name" value="RECEPTOR-TYPE TYROSINE-PROTEIN PHOSPHATASE"/>
    <property type="match status" value="1"/>
</dbReference>
<proteinExistence type="inferred from homology"/>
<dbReference type="Gene3D" id="3.10.200.10">
    <property type="entry name" value="Alpha carbonic anhydrase"/>
    <property type="match status" value="1"/>
</dbReference>
<dbReference type="InterPro" id="IPR016130">
    <property type="entry name" value="Tyr_Pase_AS"/>
</dbReference>
<evidence type="ECO:0000256" key="11">
    <source>
        <dbReference type="ARBA" id="ARBA00023157"/>
    </source>
</evidence>
<feature type="domain" description="Fibronectin type-III" evidence="18">
    <location>
        <begin position="473"/>
        <end position="572"/>
    </location>
</feature>
<evidence type="ECO:0000256" key="15">
    <source>
        <dbReference type="SAM" id="Phobius"/>
    </source>
</evidence>
<feature type="compositionally biased region" description="Acidic residues" evidence="14">
    <location>
        <begin position="733"/>
        <end position="744"/>
    </location>
</feature>
<keyword evidence="6" id="KW-0677">Repeat</keyword>
<feature type="transmembrane region" description="Helical" evidence="15">
    <location>
        <begin position="891"/>
        <end position="916"/>
    </location>
</feature>
<dbReference type="PRINTS" id="PR00700">
    <property type="entry name" value="PRTYPHPHTASE"/>
</dbReference>
<comment type="catalytic activity">
    <reaction evidence="13">
        <text>O-phospho-L-tyrosyl-[protein] + H2O = L-tyrosyl-[protein] + phosphate</text>
        <dbReference type="Rhea" id="RHEA:10684"/>
        <dbReference type="Rhea" id="RHEA-COMP:10136"/>
        <dbReference type="Rhea" id="RHEA-COMP:20101"/>
        <dbReference type="ChEBI" id="CHEBI:15377"/>
        <dbReference type="ChEBI" id="CHEBI:43474"/>
        <dbReference type="ChEBI" id="CHEBI:46858"/>
        <dbReference type="ChEBI" id="CHEBI:61978"/>
        <dbReference type="EC" id="3.1.3.48"/>
    </reaction>
</comment>
<dbReference type="GO" id="GO:0005886">
    <property type="term" value="C:plasma membrane"/>
    <property type="evidence" value="ECO:0007669"/>
    <property type="project" value="UniProtKB-ARBA"/>
</dbReference>
<dbReference type="SMART" id="SM00194">
    <property type="entry name" value="PTPc"/>
    <property type="match status" value="2"/>
</dbReference>
<dbReference type="GO" id="GO:0004725">
    <property type="term" value="F:protein tyrosine phosphatase activity"/>
    <property type="evidence" value="ECO:0007669"/>
    <property type="project" value="UniProtKB-EC"/>
</dbReference>
<comment type="subcellular location">
    <subcellularLocation>
        <location evidence="1">Membrane</location>
        <topology evidence="1">Single-pass type I membrane protein</topology>
    </subcellularLocation>
</comment>
<feature type="compositionally biased region" description="Basic and acidic residues" evidence="14">
    <location>
        <begin position="745"/>
        <end position="756"/>
    </location>
</feature>
<dbReference type="FunFam" id="3.90.190.10:FF:000016">
    <property type="entry name" value="receptor-type tyrosine-protein phosphatase gamma isoform X1"/>
    <property type="match status" value="1"/>
</dbReference>
<evidence type="ECO:0000259" key="19">
    <source>
        <dbReference type="PROSITE" id="PS51144"/>
    </source>
</evidence>
<evidence type="ECO:0000256" key="12">
    <source>
        <dbReference type="ARBA" id="ARBA00023180"/>
    </source>
</evidence>
<feature type="domain" description="Tyrosine specific protein phosphatases" evidence="17">
    <location>
        <begin position="1480"/>
        <end position="1554"/>
    </location>
</feature>
<feature type="domain" description="Alpha-carbonic anhydrase" evidence="19">
    <location>
        <begin position="145"/>
        <end position="442"/>
    </location>
</feature>
<dbReference type="Gene3D" id="2.60.40.10">
    <property type="entry name" value="Immunoglobulins"/>
    <property type="match status" value="1"/>
</dbReference>
<dbReference type="PROSITE" id="PS50853">
    <property type="entry name" value="FN3"/>
    <property type="match status" value="1"/>
</dbReference>
<evidence type="ECO:0000259" key="16">
    <source>
        <dbReference type="PROSITE" id="PS50055"/>
    </source>
</evidence>
<dbReference type="SMART" id="SM00404">
    <property type="entry name" value="PTPc_motif"/>
    <property type="match status" value="2"/>
</dbReference>
<evidence type="ECO:0000256" key="5">
    <source>
        <dbReference type="ARBA" id="ARBA00022729"/>
    </source>
</evidence>
<evidence type="ECO:0000259" key="18">
    <source>
        <dbReference type="PROSITE" id="PS50853"/>
    </source>
</evidence>
<dbReference type="CDD" id="cd00063">
    <property type="entry name" value="FN3"/>
    <property type="match status" value="1"/>
</dbReference>
<feature type="compositionally biased region" description="Low complexity" evidence="14">
    <location>
        <begin position="663"/>
        <end position="687"/>
    </location>
</feature>
<feature type="domain" description="Tyrosine-protein phosphatase" evidence="16">
    <location>
        <begin position="1303"/>
        <end position="1563"/>
    </location>
</feature>
<keyword evidence="8" id="KW-0904">Protein phosphatase</keyword>
<dbReference type="Pfam" id="PF00194">
    <property type="entry name" value="Carb_anhydrase"/>
    <property type="match status" value="1"/>
</dbReference>
<accession>A0AA47NUN2</accession>
<evidence type="ECO:0000256" key="14">
    <source>
        <dbReference type="SAM" id="MobiDB-lite"/>
    </source>
</evidence>
<evidence type="ECO:0000313" key="21">
    <source>
        <dbReference type="Proteomes" id="UP001174136"/>
    </source>
</evidence>
<evidence type="ECO:0000256" key="1">
    <source>
        <dbReference type="ARBA" id="ARBA00004479"/>
    </source>
</evidence>
<keyword evidence="5" id="KW-0732">Signal</keyword>
<keyword evidence="21" id="KW-1185">Reference proteome</keyword>
<dbReference type="InterPro" id="IPR013783">
    <property type="entry name" value="Ig-like_fold"/>
</dbReference>
<dbReference type="InterPro" id="IPR050348">
    <property type="entry name" value="Protein-Tyr_Phosphatase"/>
</dbReference>
<evidence type="ECO:0000256" key="4">
    <source>
        <dbReference type="ARBA" id="ARBA00022692"/>
    </source>
</evidence>
<feature type="domain" description="Tyrosine specific protein phosphatases" evidence="17">
    <location>
        <begin position="1162"/>
        <end position="1232"/>
    </location>
</feature>
<keyword evidence="10 15" id="KW-0472">Membrane</keyword>
<protein>
    <recommendedName>
        <fullName evidence="3">protein-tyrosine-phosphatase</fullName>
        <ecNumber evidence="3">3.1.3.48</ecNumber>
    </recommendedName>
</protein>
<evidence type="ECO:0000256" key="3">
    <source>
        <dbReference type="ARBA" id="ARBA00013064"/>
    </source>
</evidence>
<evidence type="ECO:0000259" key="17">
    <source>
        <dbReference type="PROSITE" id="PS50056"/>
    </source>
</evidence>
<evidence type="ECO:0000256" key="2">
    <source>
        <dbReference type="ARBA" id="ARBA00006246"/>
    </source>
</evidence>